<evidence type="ECO:0000313" key="1">
    <source>
        <dbReference type="EMBL" id="PYF08126.1"/>
    </source>
</evidence>
<name>A0A318TTF7_9RHOB</name>
<gene>
    <name evidence="1" type="ORF">C8J30_11464</name>
</gene>
<reference evidence="1 2" key="1">
    <citation type="submission" date="2018-06" db="EMBL/GenBank/DDBJ databases">
        <title>Genomic Encyclopedia of Type Strains, Phase III (KMG-III): the genomes of soil and plant-associated and newly described type strains.</title>
        <authorList>
            <person name="Whitman W."/>
        </authorList>
    </citation>
    <scope>NUCLEOTIDE SEQUENCE [LARGE SCALE GENOMIC DNA]</scope>
    <source>
        <strain evidence="1 2">JA737</strain>
    </source>
</reference>
<accession>A0A318TTF7</accession>
<dbReference type="EMBL" id="QJTK01000014">
    <property type="protein sequence ID" value="PYF08126.1"/>
    <property type="molecule type" value="Genomic_DNA"/>
</dbReference>
<organism evidence="1 2">
    <name type="scientific">Rhodobacter viridis</name>
    <dbReference type="NCBI Taxonomy" id="1054202"/>
    <lineage>
        <taxon>Bacteria</taxon>
        <taxon>Pseudomonadati</taxon>
        <taxon>Pseudomonadota</taxon>
        <taxon>Alphaproteobacteria</taxon>
        <taxon>Rhodobacterales</taxon>
        <taxon>Rhodobacter group</taxon>
        <taxon>Rhodobacter</taxon>
    </lineage>
</organism>
<comment type="caution">
    <text evidence="1">The sequence shown here is derived from an EMBL/GenBank/DDBJ whole genome shotgun (WGS) entry which is preliminary data.</text>
</comment>
<proteinExistence type="predicted"/>
<protein>
    <submittedName>
        <fullName evidence="1">Uncharacterized protein</fullName>
    </submittedName>
</protein>
<dbReference type="OrthoDB" id="7690947at2"/>
<dbReference type="Proteomes" id="UP000247727">
    <property type="component" value="Unassembled WGS sequence"/>
</dbReference>
<dbReference type="AlphaFoldDB" id="A0A318TTF7"/>
<evidence type="ECO:0000313" key="2">
    <source>
        <dbReference type="Proteomes" id="UP000247727"/>
    </source>
</evidence>
<sequence length="81" mass="9247">MKRPRPPVAALVARVVRLRKVDLERATGDLAIGTMARLHVDTEALDATECSIVELKRGGFISGRQMVDLLRRHQRECRQRR</sequence>
<keyword evidence="2" id="KW-1185">Reference proteome</keyword>
<dbReference type="RefSeq" id="WP_110806661.1">
    <property type="nucleotide sequence ID" value="NZ_QJTK01000014.1"/>
</dbReference>